<dbReference type="STRING" id="889306.KP78_07890"/>
<keyword evidence="4" id="KW-1185">Reference proteome</keyword>
<accession>A0A0C2VY25</accession>
<feature type="domain" description="Actin-like protein N-terminal" evidence="1">
    <location>
        <begin position="8"/>
        <end position="189"/>
    </location>
</feature>
<dbReference type="InterPro" id="IPR054368">
    <property type="entry name" value="Alp7A-like_C"/>
</dbReference>
<dbReference type="Gene3D" id="3.30.420.40">
    <property type="match status" value="2"/>
</dbReference>
<dbReference type="SUPFAM" id="SSF53067">
    <property type="entry name" value="Actin-like ATPase domain"/>
    <property type="match status" value="2"/>
</dbReference>
<dbReference type="OrthoDB" id="5412507at2"/>
<evidence type="ECO:0000259" key="2">
    <source>
        <dbReference type="Pfam" id="PF22128"/>
    </source>
</evidence>
<proteinExistence type="predicted"/>
<dbReference type="EMBL" id="JXRP01000009">
    <property type="protein sequence ID" value="KIL49321.1"/>
    <property type="molecule type" value="Genomic_DNA"/>
</dbReference>
<protein>
    <submittedName>
        <fullName evidence="3">Actin</fullName>
    </submittedName>
</protein>
<dbReference type="InterPro" id="IPR043129">
    <property type="entry name" value="ATPase_NBD"/>
</dbReference>
<dbReference type="InterPro" id="IPR040607">
    <property type="entry name" value="ALP_N"/>
</dbReference>
<dbReference type="PATRIC" id="fig|889306.3.peg.791"/>
<dbReference type="Proteomes" id="UP000031938">
    <property type="component" value="Unassembled WGS sequence"/>
</dbReference>
<gene>
    <name evidence="3" type="ORF">KP78_07890</name>
</gene>
<dbReference type="RefSeq" id="WP_106388525.1">
    <property type="nucleotide sequence ID" value="NZ_JXRP01000009.1"/>
</dbReference>
<dbReference type="Pfam" id="PF17989">
    <property type="entry name" value="ALP_N"/>
    <property type="match status" value="1"/>
</dbReference>
<feature type="domain" description="Alp7A-like C-terminal" evidence="2">
    <location>
        <begin position="213"/>
        <end position="351"/>
    </location>
</feature>
<reference evidence="3 4" key="1">
    <citation type="submission" date="2015-01" db="EMBL/GenBank/DDBJ databases">
        <title>Genome sequencing of Jeotgalibacillus soli.</title>
        <authorList>
            <person name="Goh K.M."/>
            <person name="Chan K.-G."/>
            <person name="Yaakop A.S."/>
            <person name="Ee R."/>
            <person name="Gan H.M."/>
            <person name="Chan C.S."/>
        </authorList>
    </citation>
    <scope>NUCLEOTIDE SEQUENCE [LARGE SCALE GENOMIC DNA]</scope>
    <source>
        <strain evidence="3 4">P9</strain>
    </source>
</reference>
<evidence type="ECO:0000259" key="1">
    <source>
        <dbReference type="Pfam" id="PF17989"/>
    </source>
</evidence>
<name>A0A0C2VY25_9BACL</name>
<evidence type="ECO:0000313" key="4">
    <source>
        <dbReference type="Proteomes" id="UP000031938"/>
    </source>
</evidence>
<dbReference type="CDD" id="cd24023">
    <property type="entry name" value="ASKHA_NBD_ParM_Alp7A-like"/>
    <property type="match status" value="1"/>
</dbReference>
<organism evidence="3 4">
    <name type="scientific">Jeotgalibacillus soli</name>
    <dbReference type="NCBI Taxonomy" id="889306"/>
    <lineage>
        <taxon>Bacteria</taxon>
        <taxon>Bacillati</taxon>
        <taxon>Bacillota</taxon>
        <taxon>Bacilli</taxon>
        <taxon>Bacillales</taxon>
        <taxon>Caryophanaceae</taxon>
        <taxon>Jeotgalibacillus</taxon>
    </lineage>
</organism>
<sequence length="394" mass="44780">MSNTRIAAIDVGNDSIKALFGKMDYEINIPNVMARDTEDRPVIGIEELNEKDPLDGIHIRVHSPALMENNAIYRVGNLATKSDNAAELDPGSSKSEEDQTLVMLFASLALDAVRQENSRIFKKNNNVVDASYTLGTGLPLREVKEGKDVGYRSQLLGSVHQVEFLVTPKYQGLKVNIKFDQVKIYPEGFAAYINLVMDNELNIINRDLIDKRILIQDIGGLSTDIAVIKNRNVDDDKAQGFNLGVSESLEAIREEIRSKHGVELDSRRDVVEIITKKNDRNHIMVKGSRTSVHDITDRILMDLAKKEYRHLRNVWKKNSQSEICYFVGGGSMVLKEYLKTLNNSLDGYNIEFFEDEKESIWMMANAYYKLISDYHRKNSKETHEKKHEKAAVEK</sequence>
<evidence type="ECO:0000313" key="3">
    <source>
        <dbReference type="EMBL" id="KIL49321.1"/>
    </source>
</evidence>
<comment type="caution">
    <text evidence="3">The sequence shown here is derived from an EMBL/GenBank/DDBJ whole genome shotgun (WGS) entry which is preliminary data.</text>
</comment>
<dbReference type="AlphaFoldDB" id="A0A0C2VY25"/>
<dbReference type="Pfam" id="PF22128">
    <property type="entry name" value="Alp7A_like_C"/>
    <property type="match status" value="1"/>
</dbReference>